<gene>
    <name evidence="6" type="ORF">INF28_10475</name>
</gene>
<dbReference type="RefSeq" id="WP_226393425.1">
    <property type="nucleotide sequence ID" value="NZ_JADCKB010000025.1"/>
</dbReference>
<dbReference type="InterPro" id="IPR012854">
    <property type="entry name" value="Cu_amine_oxidase-like_N"/>
</dbReference>
<dbReference type="Pfam" id="PF07833">
    <property type="entry name" value="Cu_amine_oxidN1"/>
    <property type="match status" value="1"/>
</dbReference>
<evidence type="ECO:0000256" key="2">
    <source>
        <dbReference type="ARBA" id="ARBA00023277"/>
    </source>
</evidence>
<accession>A0A9D5R9V3</accession>
<keyword evidence="7" id="KW-1185">Reference proteome</keyword>
<dbReference type="PANTHER" id="PTHR31490:SF1">
    <property type="entry name" value="ENDO-1,4-BETA-XYLANASE 1"/>
    <property type="match status" value="1"/>
</dbReference>
<dbReference type="Proteomes" id="UP000806542">
    <property type="component" value="Unassembled WGS sequence"/>
</dbReference>
<dbReference type="InterPro" id="IPR017853">
    <property type="entry name" value="GH"/>
</dbReference>
<dbReference type="SUPFAM" id="SSF55383">
    <property type="entry name" value="Copper amine oxidase, domain N"/>
    <property type="match status" value="1"/>
</dbReference>
<keyword evidence="3" id="KW-0624">Polysaccharide degradation</keyword>
<dbReference type="InterPro" id="IPR044846">
    <property type="entry name" value="GH10"/>
</dbReference>
<keyword evidence="1" id="KW-0378">Hydrolase</keyword>
<dbReference type="InterPro" id="IPR001000">
    <property type="entry name" value="GH10_dom"/>
</dbReference>
<dbReference type="Gene3D" id="3.30.457.10">
    <property type="entry name" value="Copper amine oxidase-like, N-terminal domain"/>
    <property type="match status" value="1"/>
</dbReference>
<evidence type="ECO:0000313" key="6">
    <source>
        <dbReference type="EMBL" id="MBE5040884.1"/>
    </source>
</evidence>
<proteinExistence type="predicted"/>
<evidence type="ECO:0000313" key="7">
    <source>
        <dbReference type="Proteomes" id="UP000806542"/>
    </source>
</evidence>
<keyword evidence="2" id="KW-0119">Carbohydrate metabolism</keyword>
<feature type="chain" id="PRO_5039293918" evidence="4">
    <location>
        <begin position="25"/>
        <end position="1379"/>
    </location>
</feature>
<dbReference type="PROSITE" id="PS51760">
    <property type="entry name" value="GH10_2"/>
    <property type="match status" value="1"/>
</dbReference>
<evidence type="ECO:0000259" key="5">
    <source>
        <dbReference type="PROSITE" id="PS51760"/>
    </source>
</evidence>
<protein>
    <submittedName>
        <fullName evidence="6">Endo-1,4-beta-xylanase</fullName>
    </submittedName>
</protein>
<feature type="domain" description="GH10" evidence="5">
    <location>
        <begin position="400"/>
        <end position="703"/>
    </location>
</feature>
<dbReference type="PANTHER" id="PTHR31490">
    <property type="entry name" value="GLYCOSYL HYDROLASE"/>
    <property type="match status" value="1"/>
</dbReference>
<keyword evidence="4" id="KW-0732">Signal</keyword>
<dbReference type="InterPro" id="IPR036582">
    <property type="entry name" value="Mao_N_sf"/>
</dbReference>
<dbReference type="Gene3D" id="3.20.20.80">
    <property type="entry name" value="Glycosidases"/>
    <property type="match status" value="1"/>
</dbReference>
<evidence type="ECO:0000256" key="3">
    <source>
        <dbReference type="ARBA" id="ARBA00023326"/>
    </source>
</evidence>
<dbReference type="GO" id="GO:0000272">
    <property type="term" value="P:polysaccharide catabolic process"/>
    <property type="evidence" value="ECO:0007669"/>
    <property type="project" value="UniProtKB-KW"/>
</dbReference>
<dbReference type="SUPFAM" id="SSF51445">
    <property type="entry name" value="(Trans)glycosidases"/>
    <property type="match status" value="1"/>
</dbReference>
<sequence>MKRFCAWVLISVLFLCSFGGIAYAENNNIDVYVDGVKQDYVGITSDGIPFLPMEESFDSIGIIDAEYFRDEKKATATCGEGAVEILIGENYATVHLVPIELSAPAYDDNGVMMIPAEFIENGLSGTYSYDSVENKIFITKPSKVVPDASTNKDAYYKMLLENAKAENQILEEDLEGKDCPLQRGYKGGECADSLSYELNVPITSAPDESILDYGISLETTEKIEESYQVQWCVGVTTRPGGADDVKLDFNPGDIGLVSFWAKALDWGGDESGVARIWFDVDGGNAHNFDVLGRQEFLIGEEWKQYYMPIYLLDENSNTSFLKSEIRFVFNLGFNKQTILLTSLKAYKLEGVTLDELLPDLKVYEGMEEDALWRKEALRRIDKYRMNDFTVTVKDALGNPISDANVRADMTKNEFLFGTCIESYGINQLDTPDGRKYSELILENFNTIVPGKTKWLDTGEDDGAQAIRLANWAYENGLNFKGHTAFWEGDGVMPKFLSGKPRYMNYAEIYDIYTKRIAECMLPFKGKAVQWDIINEITYNSYDVWKPHGIEIYADMFKLAHEIDPECKLYINETGYNGDRPYNSVESFKNDKIKALQDLGAEIDGVGIQGHYVRAIYPQMIYNELDSLTEYTDEFTITEYDLDPPDEAVSAPFLRDMLILTYSHPKAAGFIMWGFTDKQHWKANAPLYDENFNPKPALAEWQRLVKDEWMTHESGDTDLKGQCVFRGHRGDYIITVTVGENTIEVPFKLVESGSNKIIVTLDGDGMSADVSNAPSGPCEKIDEISYTAVLENSLYPQIEMIDQLKPIVTEDYSNSFKSSVIDVSRYSSDAEWLKGDSWGTLKSQRALFELLINDSQGINFQRVDGDRNQTAFAKRIWPEGLNGNEEIHFEFLLDRQRLDGNENIELNLYLDNSQETSGNKRKVLYSISSSDGVVTESYFGTQMSHGSFCLQRNAGQSQSQIEKMHISLIPRENGGYTGKVKITNLDGELIYEGQCDYSADVTSSVTMSSEIYGTDMLRWEFIQNSSNTNQEVNIIGIKKLDIYTNEQSKLDIQIDDISRVSEDFNHFDIPIFDDNTTGQPNDWQLNLYGDEEEAQTLLSSQSDRLTINSGVISTEGAEISSFLSKEFTPIEQGENLIFSTDICFENRWADYTHYTDFAISLTNSSNDDGNVNIIKRGCGENGTKLFSLGSDNVFGDYSCSEDVLQFKNNTWYSLFAILRSNNQNGYNIHVILSDMKSGEKLQYIENNVISYDDARGLDGICIAARTKGAVSESIPLTSVRNLKLKTKDSTDTIRKGINEILFSIDNNSNEDKTVSIIRASKKNGVLVDYVIERTHVKAGESSTANLMLVNDGETVNELFIQDGIDNLMPKTLKKEFGTVQ</sequence>
<feature type="signal peptide" evidence="4">
    <location>
        <begin position="1"/>
        <end position="24"/>
    </location>
</feature>
<comment type="caution">
    <text evidence="6">The sequence shown here is derived from an EMBL/GenBank/DDBJ whole genome shotgun (WGS) entry which is preliminary data.</text>
</comment>
<dbReference type="Pfam" id="PF00331">
    <property type="entry name" value="Glyco_hydro_10"/>
    <property type="match status" value="1"/>
</dbReference>
<dbReference type="EMBL" id="JADCKB010000025">
    <property type="protein sequence ID" value="MBE5040884.1"/>
    <property type="molecule type" value="Genomic_DNA"/>
</dbReference>
<organism evidence="6 7">
    <name type="scientific">Ructibacterium gallinarum</name>
    <dbReference type="NCBI Taxonomy" id="2779355"/>
    <lineage>
        <taxon>Bacteria</taxon>
        <taxon>Bacillati</taxon>
        <taxon>Bacillota</taxon>
        <taxon>Clostridia</taxon>
        <taxon>Eubacteriales</taxon>
        <taxon>Oscillospiraceae</taxon>
        <taxon>Ructibacterium</taxon>
    </lineage>
</organism>
<evidence type="ECO:0000256" key="4">
    <source>
        <dbReference type="SAM" id="SignalP"/>
    </source>
</evidence>
<dbReference type="SMART" id="SM00633">
    <property type="entry name" value="Glyco_10"/>
    <property type="match status" value="1"/>
</dbReference>
<evidence type="ECO:0000256" key="1">
    <source>
        <dbReference type="ARBA" id="ARBA00022801"/>
    </source>
</evidence>
<name>A0A9D5R9V3_9FIRM</name>
<dbReference type="GO" id="GO:0004553">
    <property type="term" value="F:hydrolase activity, hydrolyzing O-glycosyl compounds"/>
    <property type="evidence" value="ECO:0007669"/>
    <property type="project" value="InterPro"/>
</dbReference>
<reference evidence="6" key="1">
    <citation type="submission" date="2020-10" db="EMBL/GenBank/DDBJ databases">
        <title>ChiBAC.</title>
        <authorList>
            <person name="Zenner C."/>
            <person name="Hitch T.C.A."/>
            <person name="Clavel T."/>
        </authorList>
    </citation>
    <scope>NUCLEOTIDE SEQUENCE</scope>
    <source>
        <strain evidence="6">DSM 107454</strain>
    </source>
</reference>